<evidence type="ECO:0000256" key="6">
    <source>
        <dbReference type="ARBA" id="ARBA00023010"/>
    </source>
</evidence>
<comment type="similarity">
    <text evidence="2 9">Belongs to the nucleoporin Nup85 family.</text>
</comment>
<evidence type="ECO:0000256" key="2">
    <source>
        <dbReference type="ARBA" id="ARBA00005573"/>
    </source>
</evidence>
<dbReference type="Pfam" id="PF07575">
    <property type="entry name" value="Nucleopor_Nup85"/>
    <property type="match status" value="1"/>
</dbReference>
<dbReference type="GO" id="GO:0031965">
    <property type="term" value="C:nuclear membrane"/>
    <property type="evidence" value="ECO:0007669"/>
    <property type="project" value="UniProtKB-UniRule"/>
</dbReference>
<comment type="subunit">
    <text evidence="9">Component of the nuclear pore complex (NPC).</text>
</comment>
<dbReference type="EMBL" id="GACK01009660">
    <property type="protein sequence ID" value="JAA55374.1"/>
    <property type="molecule type" value="mRNA"/>
</dbReference>
<name>L7LWZ4_RHIPC</name>
<dbReference type="GO" id="GO:0006406">
    <property type="term" value="P:mRNA export from nucleus"/>
    <property type="evidence" value="ECO:0007669"/>
    <property type="project" value="TreeGrafter"/>
</dbReference>
<reference evidence="10" key="1">
    <citation type="submission" date="2012-11" db="EMBL/GenBank/DDBJ databases">
        <authorList>
            <person name="Lucero-Rivera Y.E."/>
            <person name="Tovar-Ramirez D."/>
        </authorList>
    </citation>
    <scope>NUCLEOTIDE SEQUENCE</scope>
    <source>
        <tissue evidence="10">Salivary gland</tissue>
    </source>
</reference>
<evidence type="ECO:0000256" key="5">
    <source>
        <dbReference type="ARBA" id="ARBA00022927"/>
    </source>
</evidence>
<dbReference type="PANTHER" id="PTHR13373">
    <property type="entry name" value="FROUNT PROTEIN-RELATED"/>
    <property type="match status" value="1"/>
</dbReference>
<evidence type="ECO:0000313" key="10">
    <source>
        <dbReference type="EMBL" id="JAA55374.1"/>
    </source>
</evidence>
<keyword evidence="5 9" id="KW-0653">Protein transport</keyword>
<dbReference type="InterPro" id="IPR011502">
    <property type="entry name" value="Nucleoporin_Nup85"/>
</dbReference>
<dbReference type="GO" id="GO:0031080">
    <property type="term" value="C:nuclear pore outer ring"/>
    <property type="evidence" value="ECO:0007669"/>
    <property type="project" value="TreeGrafter"/>
</dbReference>
<dbReference type="GO" id="GO:0006606">
    <property type="term" value="P:protein import into nucleus"/>
    <property type="evidence" value="ECO:0007669"/>
    <property type="project" value="TreeGrafter"/>
</dbReference>
<accession>L7LWZ4</accession>
<proteinExistence type="evidence at transcript level"/>
<evidence type="ECO:0000256" key="3">
    <source>
        <dbReference type="ARBA" id="ARBA00022448"/>
    </source>
</evidence>
<keyword evidence="7 9" id="KW-0906">Nuclear pore complex</keyword>
<evidence type="ECO:0000256" key="9">
    <source>
        <dbReference type="RuleBase" id="RU365073"/>
    </source>
</evidence>
<comment type="function">
    <text evidence="9">Functions as a component of the nuclear pore complex (NPC).</text>
</comment>
<keyword evidence="9" id="KW-0472">Membrane</keyword>
<dbReference type="PANTHER" id="PTHR13373:SF21">
    <property type="entry name" value="NUCLEAR PORE COMPLEX PROTEIN NUP85"/>
    <property type="match status" value="1"/>
</dbReference>
<protein>
    <recommendedName>
        <fullName evidence="9">Nuclear pore complex protein Nup85</fullName>
    </recommendedName>
</protein>
<keyword evidence="6 9" id="KW-0811">Translocation</keyword>
<evidence type="ECO:0000256" key="1">
    <source>
        <dbReference type="ARBA" id="ARBA00004567"/>
    </source>
</evidence>
<sequence length="680" mass="78148">MHSFSEDETSLRCRIRDHAFENGRTGFAWGIGNSLMVFPQASNARQTRQQGQRNAGHLHYVCWSTVLLLSLLARQTRQQGQRNAGHLHYVCWSTSLYNRVMRQLVNESSSVFLDLQNFAAEIKGETAHPSLVTTSRSYRATLNVCWNSCEDEMESVDEDSRLDFYAKYELLRNIEHIWHLCEILFLDVQPGTAYLQQLQRWVQSRSLLEARMEELFREDEPHLSPDYWDHVYMLVLQASLDDARRLLKRHPCSGREDFVLLDELLQSAPQGSPQVASRELHVWWQTWQAQCARHLADGDFSLLPEMEVVCKILMGDKDTLKRQRELCKTWYNYLVTLVTYTRPTDEPQMLADLAEDCLSAFGGLESTRGMDSILLAAFRFDLPQVIQEASLFLDNWWFSAHLSDLLFHAGQMEASHAEYASELREHLILEYAASLMTHHSLWQVGVGYLDHCPRRGREYLEAFIEHIPLKTQVQALKVVEILERREMPAVKDICQTLAVRMAKKGQLGIALTWAMRCKNPVLTSRLADQFLAEYSERRELPCLDMLENMGESMLFSDRLTFLANYREFQRKPPGQAAARLLTDLIDSQLAPHFLWPRLLRDAIHTLSDSTELLLDANQVVQLLSCLEAVSAGSTASGNPIEVPESQQNWTKAEEKELRRLLSHHLVNAITKETTTLSPSV</sequence>
<reference evidence="10" key="2">
    <citation type="journal article" date="2015" name="J. Proteomics">
        <title>Sexual differences in the sialomes of the zebra tick, Rhipicephalus pulchellus.</title>
        <authorList>
            <person name="Tan A.W."/>
            <person name="Francischetti I.M."/>
            <person name="Slovak M."/>
            <person name="Kini R.M."/>
            <person name="Ribeiro J.M."/>
        </authorList>
    </citation>
    <scope>NUCLEOTIDE SEQUENCE</scope>
    <source>
        <tissue evidence="10">Salivary gland</tissue>
    </source>
</reference>
<evidence type="ECO:0000256" key="4">
    <source>
        <dbReference type="ARBA" id="ARBA00022816"/>
    </source>
</evidence>
<evidence type="ECO:0000256" key="7">
    <source>
        <dbReference type="ARBA" id="ARBA00023132"/>
    </source>
</evidence>
<dbReference type="AlphaFoldDB" id="L7LWZ4"/>
<keyword evidence="4 9" id="KW-0509">mRNA transport</keyword>
<keyword evidence="3 9" id="KW-0813">Transport</keyword>
<comment type="subcellular location">
    <subcellularLocation>
        <location evidence="1 9">Nucleus</location>
        <location evidence="1 9">Nuclear pore complex</location>
    </subcellularLocation>
</comment>
<organism evidence="10">
    <name type="scientific">Rhipicephalus pulchellus</name>
    <name type="common">Yellow backed tick</name>
    <name type="synonym">Dermacentor pulchellus</name>
    <dbReference type="NCBI Taxonomy" id="72859"/>
    <lineage>
        <taxon>Eukaryota</taxon>
        <taxon>Metazoa</taxon>
        <taxon>Ecdysozoa</taxon>
        <taxon>Arthropoda</taxon>
        <taxon>Chelicerata</taxon>
        <taxon>Arachnida</taxon>
        <taxon>Acari</taxon>
        <taxon>Parasitiformes</taxon>
        <taxon>Ixodida</taxon>
        <taxon>Ixodoidea</taxon>
        <taxon>Ixodidae</taxon>
        <taxon>Rhipicephalinae</taxon>
        <taxon>Rhipicephalus</taxon>
        <taxon>Rhipicephalus</taxon>
    </lineage>
</organism>
<evidence type="ECO:0000256" key="8">
    <source>
        <dbReference type="ARBA" id="ARBA00023242"/>
    </source>
</evidence>
<dbReference type="GO" id="GO:0045893">
    <property type="term" value="P:positive regulation of DNA-templated transcription"/>
    <property type="evidence" value="ECO:0007669"/>
    <property type="project" value="TreeGrafter"/>
</dbReference>
<dbReference type="GO" id="GO:0017056">
    <property type="term" value="F:structural constituent of nuclear pore"/>
    <property type="evidence" value="ECO:0007669"/>
    <property type="project" value="TreeGrafter"/>
</dbReference>
<keyword evidence="8 9" id="KW-0539">Nucleus</keyword>